<dbReference type="AlphaFoldDB" id="A0AAN5CCP2"/>
<feature type="non-terminal residue" evidence="1">
    <location>
        <position position="106"/>
    </location>
</feature>
<gene>
    <name evidence="1" type="ORF">PMAYCL1PPCAC_06726</name>
</gene>
<comment type="caution">
    <text evidence="1">The sequence shown here is derived from an EMBL/GenBank/DDBJ whole genome shotgun (WGS) entry which is preliminary data.</text>
</comment>
<name>A0AAN5CCP2_9BILA</name>
<evidence type="ECO:0000313" key="1">
    <source>
        <dbReference type="EMBL" id="GMR36531.1"/>
    </source>
</evidence>
<sequence>MRYSETTLFYTVDRRAMKGTLNIDCILIAGVDDLDEVWFEGGSSHEESIDVSLLPQFDAVVRSDRSSVDDPRRLSHLLAHFLAQELPHPLVHLLCLFGRGSLASSN</sequence>
<proteinExistence type="predicted"/>
<dbReference type="Proteomes" id="UP001328107">
    <property type="component" value="Unassembled WGS sequence"/>
</dbReference>
<accession>A0AAN5CCP2</accession>
<reference evidence="2" key="1">
    <citation type="submission" date="2022-10" db="EMBL/GenBank/DDBJ databases">
        <title>Genome assembly of Pristionchus species.</title>
        <authorList>
            <person name="Yoshida K."/>
            <person name="Sommer R.J."/>
        </authorList>
    </citation>
    <scope>NUCLEOTIDE SEQUENCE [LARGE SCALE GENOMIC DNA]</scope>
    <source>
        <strain evidence="2">RS5460</strain>
    </source>
</reference>
<keyword evidence="2" id="KW-1185">Reference proteome</keyword>
<protein>
    <submittedName>
        <fullName evidence="1">Uncharacterized protein</fullName>
    </submittedName>
</protein>
<evidence type="ECO:0000313" key="2">
    <source>
        <dbReference type="Proteomes" id="UP001328107"/>
    </source>
</evidence>
<organism evidence="1 2">
    <name type="scientific">Pristionchus mayeri</name>
    <dbReference type="NCBI Taxonomy" id="1317129"/>
    <lineage>
        <taxon>Eukaryota</taxon>
        <taxon>Metazoa</taxon>
        <taxon>Ecdysozoa</taxon>
        <taxon>Nematoda</taxon>
        <taxon>Chromadorea</taxon>
        <taxon>Rhabditida</taxon>
        <taxon>Rhabditina</taxon>
        <taxon>Diplogasteromorpha</taxon>
        <taxon>Diplogasteroidea</taxon>
        <taxon>Neodiplogasteridae</taxon>
        <taxon>Pristionchus</taxon>
    </lineage>
</organism>
<dbReference type="EMBL" id="BTRK01000002">
    <property type="protein sequence ID" value="GMR36531.1"/>
    <property type="molecule type" value="Genomic_DNA"/>
</dbReference>